<proteinExistence type="predicted"/>
<dbReference type="Proteomes" id="UP000664521">
    <property type="component" value="Unassembled WGS sequence"/>
</dbReference>
<protein>
    <recommendedName>
        <fullName evidence="1">Heterokaryon incompatibility domain-containing protein</fullName>
    </recommendedName>
</protein>
<reference evidence="2" key="1">
    <citation type="submission" date="2021-03" db="EMBL/GenBank/DDBJ databases">
        <authorList>
            <person name="Tagirdzhanova G."/>
        </authorList>
    </citation>
    <scope>NUCLEOTIDE SEQUENCE</scope>
</reference>
<name>A0A8H3IGH2_9LECA</name>
<evidence type="ECO:0000313" key="3">
    <source>
        <dbReference type="Proteomes" id="UP000664521"/>
    </source>
</evidence>
<feature type="domain" description="Heterokaryon incompatibility" evidence="1">
    <location>
        <begin position="46"/>
        <end position="234"/>
    </location>
</feature>
<dbReference type="Pfam" id="PF06985">
    <property type="entry name" value="HET"/>
    <property type="match status" value="1"/>
</dbReference>
<gene>
    <name evidence="2" type="ORF">HETSPECPRED_001201</name>
</gene>
<evidence type="ECO:0000259" key="1">
    <source>
        <dbReference type="Pfam" id="PF06985"/>
    </source>
</evidence>
<dbReference type="AlphaFoldDB" id="A0A8H3IGH2"/>
<comment type="caution">
    <text evidence="2">The sequence shown here is derived from an EMBL/GenBank/DDBJ whole genome shotgun (WGS) entry which is preliminary data.</text>
</comment>
<dbReference type="InterPro" id="IPR052895">
    <property type="entry name" value="HetReg/Transcr_Mod"/>
</dbReference>
<accession>A0A8H3IGH2</accession>
<dbReference type="PANTHER" id="PTHR24148:SF73">
    <property type="entry name" value="HET DOMAIN PROTEIN (AFU_ORTHOLOGUE AFUA_8G01020)"/>
    <property type="match status" value="1"/>
</dbReference>
<dbReference type="EMBL" id="CAJPDS010000012">
    <property type="protein sequence ID" value="CAF9912789.1"/>
    <property type="molecule type" value="Genomic_DNA"/>
</dbReference>
<dbReference type="OrthoDB" id="2157530at2759"/>
<dbReference type="InterPro" id="IPR010730">
    <property type="entry name" value="HET"/>
</dbReference>
<dbReference type="Pfam" id="PF26639">
    <property type="entry name" value="Het-6_barrel"/>
    <property type="match status" value="1"/>
</dbReference>
<keyword evidence="3" id="KW-1185">Reference proteome</keyword>
<dbReference type="PANTHER" id="PTHR24148">
    <property type="entry name" value="ANKYRIN REPEAT DOMAIN-CONTAINING PROTEIN 39 HOMOLOG-RELATED"/>
    <property type="match status" value="1"/>
</dbReference>
<sequence>MDVGYTYSGLDFARREIRLLQLLPGDWEEPLLCNLQVISLNDQPKYQGLSYAWGKPGIFKTIQLHGKPFEITVNLWVALRRLRSRHHDRIIWADAICINQKDLEERSSQVTLMGEIFSGASEVLIWLGNSISEEDGSLESSPGILEHGKDIKWLRENVGQIFIFSAFPNHESEALAAFGTLHLLSVDEHWTDKPLFIADGEGRYHIAENYVLAWQATLKLLQLSWWSRVWVVQELALSRSATLVLGSVSAPWELISKFCHSYRKHLPPGACCHSSATWKMSSSLWADIVFMRLTVWNFHASRTEMVQPPSKPPHSAFLEFLWLLRHKEASDPRDKVYGLLGLLHGRRPSFLVPDYSMSNAETFSRCTEALIKSDNSLNALVGPILRRPGLPSWAIDLLPNENAGSVLFFQNISKRITSSAIFNACGMQRLRYSLKLSKLRLCGIPVDVVKDTAMTSDEGFVAHAFREWENLSCAGSVQVYPSGCTRAEAFWRTMIRDTIRDYEDGEAIRRANNTDELAYMCFRRWLVDQSDTKETEASPDFANFRKSFFIATQYQRFFTTHKDYMGLSDLPQSNDEIWILFGGSVPFILRPYPANSDHAGSYSLIGDCYVHGIMDGEAIEEWQEKDTREIFLV</sequence>
<organism evidence="2 3">
    <name type="scientific">Heterodermia speciosa</name>
    <dbReference type="NCBI Taxonomy" id="116794"/>
    <lineage>
        <taxon>Eukaryota</taxon>
        <taxon>Fungi</taxon>
        <taxon>Dikarya</taxon>
        <taxon>Ascomycota</taxon>
        <taxon>Pezizomycotina</taxon>
        <taxon>Lecanoromycetes</taxon>
        <taxon>OSLEUM clade</taxon>
        <taxon>Lecanoromycetidae</taxon>
        <taxon>Caliciales</taxon>
        <taxon>Physciaceae</taxon>
        <taxon>Heterodermia</taxon>
    </lineage>
</organism>
<evidence type="ECO:0000313" key="2">
    <source>
        <dbReference type="EMBL" id="CAF9912789.1"/>
    </source>
</evidence>